<protein>
    <submittedName>
        <fullName evidence="2">Putative membrane protein</fullName>
    </submittedName>
</protein>
<dbReference type="EMBL" id="KU878088">
    <property type="protein sequence ID" value="AMS01132.1"/>
    <property type="molecule type" value="Genomic_DNA"/>
</dbReference>
<keyword evidence="1" id="KW-0472">Membrane</keyword>
<accession>A0A172JHV3</accession>
<evidence type="ECO:0000313" key="3">
    <source>
        <dbReference type="Proteomes" id="UP000202618"/>
    </source>
</evidence>
<dbReference type="KEGG" id="vg:29058766"/>
<evidence type="ECO:0000313" key="2">
    <source>
        <dbReference type="EMBL" id="AMS01132.1"/>
    </source>
</evidence>
<feature type="transmembrane region" description="Helical" evidence="1">
    <location>
        <begin position="34"/>
        <end position="57"/>
    </location>
</feature>
<dbReference type="Proteomes" id="UP000202618">
    <property type="component" value="Segment"/>
</dbReference>
<organism evidence="2 3">
    <name type="scientific">Bacillus phage AR9</name>
    <dbReference type="NCBI Taxonomy" id="1815509"/>
    <lineage>
        <taxon>Viruses</taxon>
        <taxon>Duplodnaviria</taxon>
        <taxon>Heunggongvirae</taxon>
        <taxon>Uroviricota</taxon>
        <taxon>Caudoviricetes</taxon>
        <taxon>Takahashivirus</taxon>
        <taxon>Bacillus phage PBS1</taxon>
    </lineage>
</organism>
<name>A0A172JHV3_BPPB1</name>
<dbReference type="RefSeq" id="YP_009282952.1">
    <property type="nucleotide sequence ID" value="NC_031039.1"/>
</dbReference>
<gene>
    <name evidence="2" type="ORF">AR9_g047</name>
</gene>
<keyword evidence="1" id="KW-0812">Transmembrane</keyword>
<sequence>MKNFESFFVKILLLVSTFFLSIFAYYYMDSGKELITVLLIYLPFAFAVLWSEIVNYYKNKKPY</sequence>
<dbReference type="GeneID" id="29058766"/>
<evidence type="ECO:0000256" key="1">
    <source>
        <dbReference type="SAM" id="Phobius"/>
    </source>
</evidence>
<proteinExistence type="predicted"/>
<feature type="transmembrane region" description="Helical" evidence="1">
    <location>
        <begin position="7"/>
        <end position="28"/>
    </location>
</feature>
<keyword evidence="1" id="KW-1133">Transmembrane helix</keyword>
<reference evidence="2 3" key="1">
    <citation type="journal article" date="2016" name="Virology">
        <title>The genome of AR9, a giant transducing Bacillus phage encoding two multisubunit RNA polymerases.</title>
        <authorList>
            <person name="Lavysh D."/>
            <person name="Sokolova M."/>
            <person name="Minakhin L."/>
            <person name="Yakunina M."/>
            <person name="Artamonova T."/>
            <person name="Kozyavkin S."/>
            <person name="Makarova K.S."/>
            <person name="Koonin E.V."/>
            <person name="Severinov K."/>
        </authorList>
    </citation>
    <scope>NUCLEOTIDE SEQUENCE [LARGE SCALE GENOMIC DNA]</scope>
</reference>